<feature type="domain" description="Nitroreductase" evidence="4">
    <location>
        <begin position="8"/>
        <end position="191"/>
    </location>
</feature>
<name>A0AAI8TRK6_MYCME</name>
<gene>
    <name evidence="5" type="primary">nbzA_1</name>
    <name evidence="5" type="ORF">hbim_01179</name>
</gene>
<evidence type="ECO:0000256" key="1">
    <source>
        <dbReference type="ARBA" id="ARBA00022630"/>
    </source>
</evidence>
<keyword evidence="2" id="KW-0288">FMN</keyword>
<dbReference type="PANTHER" id="PTHR23026:SF90">
    <property type="entry name" value="IODOTYROSINE DEIODINASE 1"/>
    <property type="match status" value="1"/>
</dbReference>
<keyword evidence="1" id="KW-0285">Flavoprotein</keyword>
<evidence type="ECO:0000313" key="5">
    <source>
        <dbReference type="EMBL" id="BDY27257.1"/>
    </source>
</evidence>
<dbReference type="AlphaFoldDB" id="A0AAI8TRK6"/>
<dbReference type="Gene3D" id="3.40.109.10">
    <property type="entry name" value="NADH Oxidase"/>
    <property type="match status" value="1"/>
</dbReference>
<protein>
    <submittedName>
        <fullName evidence="5">Nitrobenzene nitroreductase</fullName>
        <ecNumber evidence="5">1.7.1.16</ecNumber>
    </submittedName>
</protein>
<dbReference type="RefSeq" id="WP_286213757.1">
    <property type="nucleotide sequence ID" value="NZ_AP027452.1"/>
</dbReference>
<sequence length="217" mass="24000">MYDLDTAIRTRRSTRQFLPDRPVPRELVDEALDLAMRAPSNSNIQPWRVVFTTGPARDRLVKALGAEARRSEPQIPPLPTQFEHHRFEVGAAMFGALGIARHDVEARRAVVLRNWDFFGAPLAGVVCMHRELDHVDSMSVGMFLQTLVLALTARGLSTCTQVSIAGYPEVVHEQLAIPADMRILCGLAVGYPDPCFPGNALQTPRSPVSDNVTFVED</sequence>
<dbReference type="Pfam" id="PF00881">
    <property type="entry name" value="Nitroreductase"/>
    <property type="match status" value="1"/>
</dbReference>
<evidence type="ECO:0000256" key="2">
    <source>
        <dbReference type="ARBA" id="ARBA00022643"/>
    </source>
</evidence>
<evidence type="ECO:0000256" key="3">
    <source>
        <dbReference type="ARBA" id="ARBA00023002"/>
    </source>
</evidence>
<evidence type="ECO:0000313" key="6">
    <source>
        <dbReference type="Proteomes" id="UP001241092"/>
    </source>
</evidence>
<dbReference type="Proteomes" id="UP001241092">
    <property type="component" value="Chromosome"/>
</dbReference>
<organism evidence="5 6">
    <name type="scientific">Mycolicibacterium mageritense</name>
    <name type="common">Mycobacterium mageritense</name>
    <dbReference type="NCBI Taxonomy" id="53462"/>
    <lineage>
        <taxon>Bacteria</taxon>
        <taxon>Bacillati</taxon>
        <taxon>Actinomycetota</taxon>
        <taxon>Actinomycetes</taxon>
        <taxon>Mycobacteriales</taxon>
        <taxon>Mycobacteriaceae</taxon>
        <taxon>Mycolicibacterium</taxon>
    </lineage>
</organism>
<evidence type="ECO:0000259" key="4">
    <source>
        <dbReference type="Pfam" id="PF00881"/>
    </source>
</evidence>
<accession>A0AAI8TRK6</accession>
<dbReference type="EC" id="1.7.1.16" evidence="5"/>
<dbReference type="SUPFAM" id="SSF55469">
    <property type="entry name" value="FMN-dependent nitroreductase-like"/>
    <property type="match status" value="1"/>
</dbReference>
<proteinExistence type="predicted"/>
<reference evidence="5" key="1">
    <citation type="submission" date="2023-03" db="EMBL/GenBank/DDBJ databases">
        <title>Draft genome sequence of a Mycolicibacterium mageritense strain H4_3_1 isolated from a hybrid biological-inorganic system reactor.</title>
        <authorList>
            <person name="Feng X."/>
            <person name="Kazama D."/>
            <person name="Sato K."/>
            <person name="Kobayashi H."/>
        </authorList>
    </citation>
    <scope>NUCLEOTIDE SEQUENCE</scope>
    <source>
        <strain evidence="5">H4_3_1</strain>
    </source>
</reference>
<dbReference type="InterPro" id="IPR029479">
    <property type="entry name" value="Nitroreductase"/>
</dbReference>
<dbReference type="EMBL" id="AP027452">
    <property type="protein sequence ID" value="BDY27257.1"/>
    <property type="molecule type" value="Genomic_DNA"/>
</dbReference>
<dbReference type="InterPro" id="IPR000415">
    <property type="entry name" value="Nitroreductase-like"/>
</dbReference>
<dbReference type="GO" id="GO:0018546">
    <property type="term" value="F:nitrobenzene nitroreductase (NADPH) activity"/>
    <property type="evidence" value="ECO:0007669"/>
    <property type="project" value="UniProtKB-EC"/>
</dbReference>
<keyword evidence="3 5" id="KW-0560">Oxidoreductase</keyword>
<dbReference type="InterPro" id="IPR050627">
    <property type="entry name" value="Nitroreductase/BluB"/>
</dbReference>
<dbReference type="CDD" id="cd02136">
    <property type="entry name" value="PnbA_NfnB-like"/>
    <property type="match status" value="1"/>
</dbReference>
<dbReference type="PANTHER" id="PTHR23026">
    <property type="entry name" value="NADPH NITROREDUCTASE"/>
    <property type="match status" value="1"/>
</dbReference>